<keyword evidence="4" id="KW-0732">Signal</keyword>
<organism evidence="8 10">
    <name type="scientific">Trichonephila inaurata madagascariensis</name>
    <dbReference type="NCBI Taxonomy" id="2747483"/>
    <lineage>
        <taxon>Eukaryota</taxon>
        <taxon>Metazoa</taxon>
        <taxon>Ecdysozoa</taxon>
        <taxon>Arthropoda</taxon>
        <taxon>Chelicerata</taxon>
        <taxon>Arachnida</taxon>
        <taxon>Araneae</taxon>
        <taxon>Araneomorphae</taxon>
        <taxon>Entelegynae</taxon>
        <taxon>Araneoidea</taxon>
        <taxon>Nephilidae</taxon>
        <taxon>Trichonephila</taxon>
        <taxon>Trichonephila inaurata</taxon>
    </lineage>
</organism>
<evidence type="ECO:0000256" key="3">
    <source>
        <dbReference type="ARBA" id="ARBA00022685"/>
    </source>
</evidence>
<dbReference type="Pfam" id="PF00049">
    <property type="entry name" value="Insulin"/>
    <property type="match status" value="1"/>
</dbReference>
<evidence type="ECO:0000313" key="9">
    <source>
        <dbReference type="EMBL" id="GFY70540.1"/>
    </source>
</evidence>
<comment type="caution">
    <text evidence="8">The sequence shown here is derived from an EMBL/GenBank/DDBJ whole genome shotgun (WGS) entry which is preliminary data.</text>
</comment>
<dbReference type="OrthoDB" id="10019596at2759"/>
<evidence type="ECO:0000313" key="8">
    <source>
        <dbReference type="EMBL" id="GFS55518.1"/>
    </source>
</evidence>
<evidence type="ECO:0000313" key="10">
    <source>
        <dbReference type="Proteomes" id="UP000886998"/>
    </source>
</evidence>
<keyword evidence="10" id="KW-1185">Reference proteome</keyword>
<dbReference type="GO" id="GO:0005576">
    <property type="term" value="C:extracellular region"/>
    <property type="evidence" value="ECO:0007669"/>
    <property type="project" value="UniProtKB-SubCell"/>
</dbReference>
<dbReference type="InterPro" id="IPR016179">
    <property type="entry name" value="Insulin-like"/>
</dbReference>
<name>A0A8X6MI51_9ARAC</name>
<reference evidence="8" key="1">
    <citation type="submission" date="2020-08" db="EMBL/GenBank/DDBJ databases">
        <title>Multicomponent nature underlies the extraordinary mechanical properties of spider dragline silk.</title>
        <authorList>
            <person name="Kono N."/>
            <person name="Nakamura H."/>
            <person name="Mori M."/>
            <person name="Yoshida Y."/>
            <person name="Ohtoshi R."/>
            <person name="Malay A.D."/>
            <person name="Moran D.A.P."/>
            <person name="Tomita M."/>
            <person name="Numata K."/>
            <person name="Arakawa K."/>
        </authorList>
    </citation>
    <scope>NUCLEOTIDE SEQUENCE</scope>
</reference>
<dbReference type="SUPFAM" id="SSF56994">
    <property type="entry name" value="Insulin-like"/>
    <property type="match status" value="1"/>
</dbReference>
<keyword evidence="5" id="KW-1015">Disulfide bond</keyword>
<comment type="similarity">
    <text evidence="1 6">Belongs to the insulin family.</text>
</comment>
<keyword evidence="6" id="KW-0964">Secreted</keyword>
<dbReference type="InterPro" id="IPR036438">
    <property type="entry name" value="Insulin-like_sf"/>
</dbReference>
<evidence type="ECO:0000259" key="7">
    <source>
        <dbReference type="SMART" id="SM00078"/>
    </source>
</evidence>
<accession>A0A8X6MI51</accession>
<evidence type="ECO:0000256" key="1">
    <source>
        <dbReference type="ARBA" id="ARBA00009034"/>
    </source>
</evidence>
<dbReference type="SMART" id="SM00078">
    <property type="entry name" value="IlGF"/>
    <property type="match status" value="1"/>
</dbReference>
<dbReference type="InterPro" id="IPR022353">
    <property type="entry name" value="Insulin_CS"/>
</dbReference>
<dbReference type="PANTHER" id="PTHR13647:SF4">
    <property type="entry name" value="INSULIN-LIKE PEPTIDE 1-RELATED"/>
    <property type="match status" value="1"/>
</dbReference>
<dbReference type="EMBL" id="BMAV01018320">
    <property type="protein sequence ID" value="GFY70540.1"/>
    <property type="molecule type" value="Genomic_DNA"/>
</dbReference>
<dbReference type="PROSITE" id="PS00262">
    <property type="entry name" value="INSULIN"/>
    <property type="match status" value="1"/>
</dbReference>
<gene>
    <name evidence="8" type="primary">NCL1_09705</name>
    <name evidence="8" type="ORF">TNIN_17411</name>
    <name evidence="9" type="ORF">TNIN_304011</name>
</gene>
<keyword evidence="3" id="KW-0165">Cleavage on pair of basic residues</keyword>
<dbReference type="EMBL" id="BMAV01027033">
    <property type="protein sequence ID" value="GFS55518.1"/>
    <property type="molecule type" value="Genomic_DNA"/>
</dbReference>
<evidence type="ECO:0000256" key="6">
    <source>
        <dbReference type="RuleBase" id="RU000406"/>
    </source>
</evidence>
<protein>
    <submittedName>
        <fullName evidence="8">IlGF domain-containing protein</fullName>
    </submittedName>
</protein>
<comment type="subcellular location">
    <subcellularLocation>
        <location evidence="6">Secreted</location>
    </subcellularLocation>
</comment>
<dbReference type="Proteomes" id="UP000886998">
    <property type="component" value="Unassembled WGS sequence"/>
</dbReference>
<dbReference type="PRINTS" id="PR00276">
    <property type="entry name" value="INSULINFAMLY"/>
</dbReference>
<dbReference type="AlphaFoldDB" id="A0A8X6MI51"/>
<evidence type="ECO:0000256" key="5">
    <source>
        <dbReference type="ARBA" id="ARBA00023157"/>
    </source>
</evidence>
<evidence type="ECO:0000256" key="2">
    <source>
        <dbReference type="ARBA" id="ARBA00011207"/>
    </source>
</evidence>
<dbReference type="GO" id="GO:0005179">
    <property type="term" value="F:hormone activity"/>
    <property type="evidence" value="ECO:0007669"/>
    <property type="project" value="InterPro"/>
</dbReference>
<dbReference type="InterPro" id="IPR022352">
    <property type="entry name" value="Ins/IGF/rlx"/>
</dbReference>
<proteinExistence type="inferred from homology"/>
<dbReference type="Gene3D" id="1.10.100.10">
    <property type="entry name" value="Insulin-like"/>
    <property type="match status" value="1"/>
</dbReference>
<dbReference type="PANTHER" id="PTHR13647">
    <property type="entry name" value="INSULIN-LIKE PEPTIDE 2-RELATED"/>
    <property type="match status" value="1"/>
</dbReference>
<comment type="subunit">
    <text evidence="2">Heterodimer of a B chain and an A chain linked by two disulfide bonds.</text>
</comment>
<sequence>MSFVLVSLIQSDSVQGVRLCGKRLADFLQYMCSHFGGFPAPTWKRAALGGARNQHSVTKLHLLQESLGFPLEKSLRKRQLSTVHQSGIVNECCRKQCTLSTLVSYCAVGANTDKERLAEIESLFSSNSQTSEAEDIGKEIIGMITEQPHAAGNTYISENTAATLSSFPNLGTSNRDRPMFIVLPQLYHEINSDMSSEENSDRSI</sequence>
<feature type="domain" description="Insulin-like" evidence="7">
    <location>
        <begin position="17"/>
        <end position="106"/>
    </location>
</feature>
<evidence type="ECO:0000256" key="4">
    <source>
        <dbReference type="ARBA" id="ARBA00022729"/>
    </source>
</evidence>